<keyword evidence="2" id="KW-0004">4Fe-4S</keyword>
<dbReference type="InterPro" id="IPR012837">
    <property type="entry name" value="NrdG"/>
</dbReference>
<keyword evidence="8" id="KW-1185">Reference proteome</keyword>
<evidence type="ECO:0000256" key="5">
    <source>
        <dbReference type="ARBA" id="ARBA00023004"/>
    </source>
</evidence>
<evidence type="ECO:0000256" key="1">
    <source>
        <dbReference type="ARBA" id="ARBA00001966"/>
    </source>
</evidence>
<dbReference type="RefSeq" id="WP_169119562.1">
    <property type="nucleotide sequence ID" value="NZ_WTVG02000040.1"/>
</dbReference>
<dbReference type="SFLD" id="SFLDG01066">
    <property type="entry name" value="organic_radical-activating_enz"/>
    <property type="match status" value="1"/>
</dbReference>
<keyword evidence="3" id="KW-0949">S-adenosyl-L-methionine</keyword>
<sequence length="204" mass="22846">MTSYLNIANRIPNTSVEGPGLRYALWVQGCDIGCHGCCNQELLPFVRREVMSSSEITFEIEQARAIYGIEGVTFLGGEPTYQASGLAEVAVSCQLLGLSVMVFTGFRLEQLRQRNLPGVDQLLRNTDIVVDGPFVAARRDTRRNWVGSENQYFHYLTNRYEASIETFSEDRSAVEIRIGLNDRLEINGFPFISDLQPASQLNDA</sequence>
<dbReference type="InterPro" id="IPR013785">
    <property type="entry name" value="Aldolase_TIM"/>
</dbReference>
<evidence type="ECO:0000256" key="3">
    <source>
        <dbReference type="ARBA" id="ARBA00022691"/>
    </source>
</evidence>
<protein>
    <submittedName>
        <fullName evidence="7">4Fe-4S cluster-binding domain-containing protein</fullName>
    </submittedName>
</protein>
<keyword evidence="6" id="KW-0411">Iron-sulfur</keyword>
<evidence type="ECO:0000313" key="8">
    <source>
        <dbReference type="Proteomes" id="UP000615989"/>
    </source>
</evidence>
<gene>
    <name evidence="7" type="ORF">GO606_16230</name>
</gene>
<dbReference type="SUPFAM" id="SSF102114">
    <property type="entry name" value="Radical SAM enzymes"/>
    <property type="match status" value="1"/>
</dbReference>
<dbReference type="InterPro" id="IPR058240">
    <property type="entry name" value="rSAM_sf"/>
</dbReference>
<evidence type="ECO:0000256" key="2">
    <source>
        <dbReference type="ARBA" id="ARBA00022485"/>
    </source>
</evidence>
<keyword evidence="5" id="KW-0408">Iron</keyword>
<dbReference type="InterPro" id="IPR007197">
    <property type="entry name" value="rSAM"/>
</dbReference>
<comment type="caution">
    <text evidence="7">The sequence shown here is derived from an EMBL/GenBank/DDBJ whole genome shotgun (WGS) entry which is preliminary data.</text>
</comment>
<dbReference type="SFLD" id="SFLDF00299">
    <property type="entry name" value="anaerobic_ribonucleoside-triph"/>
    <property type="match status" value="1"/>
</dbReference>
<dbReference type="PANTHER" id="PTHR30352:SF2">
    <property type="entry name" value="ANAEROBIC RIBONUCLEOSIDE-TRIPHOSPHATE REDUCTASE-ACTIVATING PROTEIN"/>
    <property type="match status" value="1"/>
</dbReference>
<dbReference type="EMBL" id="WTVG01000060">
    <property type="protein sequence ID" value="NMG26234.1"/>
    <property type="molecule type" value="Genomic_DNA"/>
</dbReference>
<dbReference type="InterPro" id="IPR034457">
    <property type="entry name" value="Organic_radical-activating"/>
</dbReference>
<keyword evidence="4" id="KW-0479">Metal-binding</keyword>
<evidence type="ECO:0000313" key="7">
    <source>
        <dbReference type="EMBL" id="NMG26234.1"/>
    </source>
</evidence>
<dbReference type="Gene3D" id="3.20.20.70">
    <property type="entry name" value="Aldolase class I"/>
    <property type="match status" value="1"/>
</dbReference>
<dbReference type="Pfam" id="PF13353">
    <property type="entry name" value="Fer4_12"/>
    <property type="match status" value="1"/>
</dbReference>
<name>A0ABX1PNR2_9RHOO</name>
<dbReference type="SFLD" id="SFLDG01063">
    <property type="entry name" value="activating_enzymes__group_1"/>
    <property type="match status" value="1"/>
</dbReference>
<proteinExistence type="predicted"/>
<comment type="cofactor">
    <cofactor evidence="1">
        <name>[4Fe-4S] cluster</name>
        <dbReference type="ChEBI" id="CHEBI:49883"/>
    </cofactor>
</comment>
<evidence type="ECO:0000256" key="4">
    <source>
        <dbReference type="ARBA" id="ARBA00022723"/>
    </source>
</evidence>
<evidence type="ECO:0000256" key="6">
    <source>
        <dbReference type="ARBA" id="ARBA00023014"/>
    </source>
</evidence>
<accession>A0ABX1PNR2</accession>
<dbReference type="PANTHER" id="PTHR30352">
    <property type="entry name" value="PYRUVATE FORMATE-LYASE-ACTIVATING ENZYME"/>
    <property type="match status" value="1"/>
</dbReference>
<dbReference type="Proteomes" id="UP000615989">
    <property type="component" value="Unassembled WGS sequence"/>
</dbReference>
<dbReference type="SFLD" id="SFLDS00029">
    <property type="entry name" value="Radical_SAM"/>
    <property type="match status" value="1"/>
</dbReference>
<reference evidence="7" key="1">
    <citation type="submission" date="2019-12" db="EMBL/GenBank/DDBJ databases">
        <title>Comparative genomics gives insights into the taxonomy of the Azoarcus-Aromatoleum group and reveals separate origins of nif in the plant-associated Azoarcus and non-plant-associated Aromatoleum sub-groups.</title>
        <authorList>
            <person name="Lafos M."/>
            <person name="Maluk M."/>
            <person name="Batista M."/>
            <person name="Junghare M."/>
            <person name="Carmona M."/>
            <person name="Faoro H."/>
            <person name="Cruz L.M."/>
            <person name="Battistoni F."/>
            <person name="De Souza E."/>
            <person name="Pedrosa F."/>
            <person name="Chen W.-M."/>
            <person name="Poole P.S."/>
            <person name="Dixon R.A."/>
            <person name="James E.K."/>
        </authorList>
    </citation>
    <scope>NUCLEOTIDE SEQUENCE</scope>
    <source>
        <strain evidence="7">LuFRes1</strain>
    </source>
</reference>
<organism evidence="7 8">
    <name type="scientific">Aromatoleum anaerobium</name>
    <dbReference type="NCBI Taxonomy" id="182180"/>
    <lineage>
        <taxon>Bacteria</taxon>
        <taxon>Pseudomonadati</taxon>
        <taxon>Pseudomonadota</taxon>
        <taxon>Betaproteobacteria</taxon>
        <taxon>Rhodocyclales</taxon>
        <taxon>Rhodocyclaceae</taxon>
        <taxon>Aromatoleum</taxon>
    </lineage>
</organism>